<dbReference type="Gene3D" id="3.40.50.2000">
    <property type="entry name" value="Glycogen Phosphorylase B"/>
    <property type="match status" value="1"/>
</dbReference>
<dbReference type="GeneID" id="86050551"/>
<proteinExistence type="predicted"/>
<dbReference type="AlphaFoldDB" id="F3PWK5"/>
<gene>
    <name evidence="1" type="ORF">HMPREF9446_03141</name>
</gene>
<reference evidence="1 2" key="1">
    <citation type="submission" date="2011-02" db="EMBL/GenBank/DDBJ databases">
        <authorList>
            <person name="Weinstock G."/>
            <person name="Sodergren E."/>
            <person name="Clifton S."/>
            <person name="Fulton L."/>
            <person name="Fulton B."/>
            <person name="Courtney L."/>
            <person name="Fronick C."/>
            <person name="Harrison M."/>
            <person name="Strong C."/>
            <person name="Farmer C."/>
            <person name="Delahaunty K."/>
            <person name="Markovic C."/>
            <person name="Hall O."/>
            <person name="Minx P."/>
            <person name="Tomlinson C."/>
            <person name="Mitreva M."/>
            <person name="Hou S."/>
            <person name="Chen J."/>
            <person name="Wollam A."/>
            <person name="Pepin K.H."/>
            <person name="Johnson M."/>
            <person name="Bhonagiri V."/>
            <person name="Zhang X."/>
            <person name="Suruliraj S."/>
            <person name="Warren W."/>
            <person name="Chinwalla A."/>
            <person name="Mardis E.R."/>
            <person name="Wilson R.K."/>
        </authorList>
    </citation>
    <scope>NUCLEOTIDE SEQUENCE [LARGE SCALE GENOMIC DNA]</scope>
    <source>
        <strain evidence="1 2">YIT 12057</strain>
    </source>
</reference>
<dbReference type="HOGENOM" id="CLU_028014_5_0_10"/>
<dbReference type="PANTHER" id="PTHR12526:SF630">
    <property type="entry name" value="GLYCOSYLTRANSFERASE"/>
    <property type="match status" value="1"/>
</dbReference>
<evidence type="ECO:0000313" key="1">
    <source>
        <dbReference type="EMBL" id="EGF51934.1"/>
    </source>
</evidence>
<accession>F3PWK5</accession>
<keyword evidence="1" id="KW-0808">Transferase</keyword>
<organism evidence="1 2">
    <name type="scientific">Bacteroides fluxus YIT 12057</name>
    <dbReference type="NCBI Taxonomy" id="763034"/>
    <lineage>
        <taxon>Bacteria</taxon>
        <taxon>Pseudomonadati</taxon>
        <taxon>Bacteroidota</taxon>
        <taxon>Bacteroidia</taxon>
        <taxon>Bacteroidales</taxon>
        <taxon>Bacteroidaceae</taxon>
        <taxon>Bacteroides</taxon>
    </lineage>
</organism>
<dbReference type="Proteomes" id="UP000003416">
    <property type="component" value="Unassembled WGS sequence"/>
</dbReference>
<evidence type="ECO:0000313" key="2">
    <source>
        <dbReference type="Proteomes" id="UP000003416"/>
    </source>
</evidence>
<dbReference type="eggNOG" id="COG0438">
    <property type="taxonomic scope" value="Bacteria"/>
</dbReference>
<dbReference type="EMBL" id="AFBN01000096">
    <property type="protein sequence ID" value="EGF51934.1"/>
    <property type="molecule type" value="Genomic_DNA"/>
</dbReference>
<dbReference type="STRING" id="763034.HMPREF9446_03141"/>
<dbReference type="RefSeq" id="WP_009126362.1">
    <property type="nucleotide sequence ID" value="NZ_GL882689.1"/>
</dbReference>
<comment type="caution">
    <text evidence="1">The sequence shown here is derived from an EMBL/GenBank/DDBJ whole genome shotgun (WGS) entry which is preliminary data.</text>
</comment>
<dbReference type="Pfam" id="PF13692">
    <property type="entry name" value="Glyco_trans_1_4"/>
    <property type="match status" value="1"/>
</dbReference>
<keyword evidence="2" id="KW-1185">Reference proteome</keyword>
<dbReference type="SUPFAM" id="SSF53756">
    <property type="entry name" value="UDP-Glycosyltransferase/glycogen phosphorylase"/>
    <property type="match status" value="1"/>
</dbReference>
<dbReference type="PANTHER" id="PTHR12526">
    <property type="entry name" value="GLYCOSYLTRANSFERASE"/>
    <property type="match status" value="1"/>
</dbReference>
<name>F3PWK5_9BACE</name>
<dbReference type="GO" id="GO:0016740">
    <property type="term" value="F:transferase activity"/>
    <property type="evidence" value="ECO:0007669"/>
    <property type="project" value="UniProtKB-KW"/>
</dbReference>
<sequence>MNKILFVYPHNFLEPNMGTNIRVYSLAKELRAKGFKIDLFAFRNFISKYDRFEDQNKEKLVNQLYLYDYRNTSSFKRRKGLGKYLNKLFSRGELDNWVTPGMQRQFNEIVSSVEYDYIVMFYAYTAELLSPANYKGTASKVYFMEDLLSVSHFISRRTKSIGRSLDSEIQRVSYFDKIVCISSDEKTLFEKLLPDKSFYFLPHLIGRKESGKKAVAQVTKVLFIGYDNEYNIEAMRWFFQNVYSRLLTGIEIMVVGKVVKHINVDYPNLKKVEYVESLDELYKTVDIVICPLRNGTGMKIKVIEAMSYGIPVVCTSRGVDGLPDKNENGCLVEDTPEAFAEAINRLATDKLFYKKCQDRIDAYFSETLDWNVHNVMLARLFEHKSSVNAVRFNELPYSVFATKEWCRV</sequence>
<dbReference type="CDD" id="cd03801">
    <property type="entry name" value="GT4_PimA-like"/>
    <property type="match status" value="1"/>
</dbReference>
<protein>
    <submittedName>
        <fullName evidence="1">Glycosyltransferase, group 1 family protein</fullName>
    </submittedName>
</protein>